<accession>A0A8D1PR64</accession>
<sequence>MATALEPEDQDLWEEEGILMVKLEDDFTCRPESVSQRDDPVLETSHQNFRRFRYQEAASPREALIRLRELCHQWLRPERRTKEQILELLVLEQFLTVLPGELQSWVRGQRPESGEEAVTLVEGLQKQPRRPRRGFSAPEPSPSRREEPCKPRGGGPSNCSITGMPWFLFIPQRI</sequence>
<comment type="subcellular location">
    <subcellularLocation>
        <location evidence="2">Nucleus</location>
    </subcellularLocation>
</comment>
<name>A0A8D1PR64_PIG</name>
<evidence type="ECO:0000256" key="2">
    <source>
        <dbReference type="PROSITE-ProRule" id="PRU00187"/>
    </source>
</evidence>
<dbReference type="InterPro" id="IPR038269">
    <property type="entry name" value="SCAN_sf"/>
</dbReference>
<evidence type="ECO:0000256" key="3">
    <source>
        <dbReference type="SAM" id="MobiDB-lite"/>
    </source>
</evidence>
<protein>
    <recommendedName>
        <fullName evidence="4">SCAN box domain-containing protein</fullName>
    </recommendedName>
</protein>
<evidence type="ECO:0000313" key="6">
    <source>
        <dbReference type="Proteomes" id="UP000694724"/>
    </source>
</evidence>
<dbReference type="FunFam" id="1.10.4020.10:FF:000001">
    <property type="entry name" value="zinc finger protein 263 isoform X1"/>
    <property type="match status" value="1"/>
</dbReference>
<dbReference type="CDD" id="cd07936">
    <property type="entry name" value="SCAN"/>
    <property type="match status" value="1"/>
</dbReference>
<proteinExistence type="predicted"/>
<dbReference type="InterPro" id="IPR003309">
    <property type="entry name" value="SCAN_dom"/>
</dbReference>
<dbReference type="Pfam" id="PF02023">
    <property type="entry name" value="SCAN"/>
    <property type="match status" value="1"/>
</dbReference>
<evidence type="ECO:0000256" key="1">
    <source>
        <dbReference type="ARBA" id="ARBA00023242"/>
    </source>
</evidence>
<dbReference type="GO" id="GO:0005634">
    <property type="term" value="C:nucleus"/>
    <property type="evidence" value="ECO:0007669"/>
    <property type="project" value="UniProtKB-SubCell"/>
</dbReference>
<organism evidence="5 6">
    <name type="scientific">Sus scrofa</name>
    <name type="common">Pig</name>
    <dbReference type="NCBI Taxonomy" id="9823"/>
    <lineage>
        <taxon>Eukaryota</taxon>
        <taxon>Metazoa</taxon>
        <taxon>Chordata</taxon>
        <taxon>Craniata</taxon>
        <taxon>Vertebrata</taxon>
        <taxon>Euteleostomi</taxon>
        <taxon>Mammalia</taxon>
        <taxon>Eutheria</taxon>
        <taxon>Laurasiatheria</taxon>
        <taxon>Artiodactyla</taxon>
        <taxon>Suina</taxon>
        <taxon>Suidae</taxon>
        <taxon>Sus</taxon>
    </lineage>
</organism>
<evidence type="ECO:0000313" key="5">
    <source>
        <dbReference type="Ensembl" id="ENSSSCP00055009738.1"/>
    </source>
</evidence>
<dbReference type="PANTHER" id="PTHR45935">
    <property type="entry name" value="PROTEIN ZBED8-RELATED"/>
    <property type="match status" value="1"/>
</dbReference>
<reference evidence="5" key="1">
    <citation type="submission" date="2025-08" db="UniProtKB">
        <authorList>
            <consortium name="Ensembl"/>
        </authorList>
    </citation>
    <scope>IDENTIFICATION</scope>
</reference>
<dbReference type="Proteomes" id="UP000694724">
    <property type="component" value="Unplaced"/>
</dbReference>
<dbReference type="Ensembl" id="ENSSSCT00055012354.1">
    <property type="protein sequence ID" value="ENSSSCP00055009738.1"/>
    <property type="gene ID" value="ENSSSCG00055006393.1"/>
</dbReference>
<dbReference type="SUPFAM" id="SSF47353">
    <property type="entry name" value="Retrovirus capsid dimerization domain-like"/>
    <property type="match status" value="1"/>
</dbReference>
<dbReference type="InterPro" id="IPR050916">
    <property type="entry name" value="SCAN-C2H2_zinc_finger"/>
</dbReference>
<dbReference type="PROSITE" id="PS50804">
    <property type="entry name" value="SCAN_BOX"/>
    <property type="match status" value="1"/>
</dbReference>
<keyword evidence="1 2" id="KW-0539">Nucleus</keyword>
<dbReference type="AlphaFoldDB" id="A0A8D1PR64"/>
<dbReference type="PANTHER" id="PTHR45935:SF2">
    <property type="entry name" value="KRAB-A DOMAIN-CONTAINING PROTEIN 2"/>
    <property type="match status" value="1"/>
</dbReference>
<dbReference type="SMART" id="SM00431">
    <property type="entry name" value="SCAN"/>
    <property type="match status" value="1"/>
</dbReference>
<feature type="region of interest" description="Disordered" evidence="3">
    <location>
        <begin position="116"/>
        <end position="158"/>
    </location>
</feature>
<dbReference type="Gene3D" id="1.10.4020.10">
    <property type="entry name" value="DNA breaking-rejoining enzymes"/>
    <property type="match status" value="1"/>
</dbReference>
<feature type="domain" description="SCAN box" evidence="4">
    <location>
        <begin position="46"/>
        <end position="127"/>
    </location>
</feature>
<evidence type="ECO:0000259" key="4">
    <source>
        <dbReference type="PROSITE" id="PS50804"/>
    </source>
</evidence>